<dbReference type="GO" id="GO:0016620">
    <property type="term" value="F:oxidoreductase activity, acting on the aldehyde or oxo group of donors, NAD or NADP as acceptor"/>
    <property type="evidence" value="ECO:0007669"/>
    <property type="project" value="InterPro"/>
</dbReference>
<proteinExistence type="inferred from homology"/>
<reference evidence="6 7" key="1">
    <citation type="journal article" date="2013" name="BMC Genomics">
        <title>ContigScape: a Cytoscape plugin facilitating microbial genome gap closing.</title>
        <authorList>
            <person name="Tang B."/>
            <person name="Wang Q."/>
            <person name="Yang M."/>
            <person name="Xie F."/>
            <person name="Zhu Y."/>
            <person name="Zhuo Y."/>
            <person name="Wang S."/>
            <person name="Gao H."/>
            <person name="Ding X."/>
            <person name="Zhang L."/>
            <person name="Zhao G."/>
            <person name="Zheng H."/>
        </authorList>
    </citation>
    <scope>NUCLEOTIDE SEQUENCE [LARGE SCALE GENOMIC DNA]</scope>
    <source>
        <strain evidence="6 7">HCCB10007</strain>
    </source>
</reference>
<organism evidence="6 7">
    <name type="scientific">Amycolatopsis keratiniphila</name>
    <dbReference type="NCBI Taxonomy" id="129921"/>
    <lineage>
        <taxon>Bacteria</taxon>
        <taxon>Bacillati</taxon>
        <taxon>Actinomycetota</taxon>
        <taxon>Actinomycetes</taxon>
        <taxon>Pseudonocardiales</taxon>
        <taxon>Pseudonocardiaceae</taxon>
        <taxon>Amycolatopsis</taxon>
        <taxon>Amycolatopsis japonica group</taxon>
    </lineage>
</organism>
<dbReference type="KEGG" id="aoi:AORI_5321"/>
<dbReference type="InterPro" id="IPR016163">
    <property type="entry name" value="Ald_DH_C"/>
</dbReference>
<dbReference type="InterPro" id="IPR016162">
    <property type="entry name" value="Ald_DH_N"/>
</dbReference>
<feature type="active site" evidence="3">
    <location>
        <position position="249"/>
    </location>
</feature>
<evidence type="ECO:0000259" key="5">
    <source>
        <dbReference type="Pfam" id="PF00171"/>
    </source>
</evidence>
<evidence type="ECO:0000256" key="1">
    <source>
        <dbReference type="ARBA" id="ARBA00009986"/>
    </source>
</evidence>
<evidence type="ECO:0000256" key="3">
    <source>
        <dbReference type="PROSITE-ProRule" id="PRU10007"/>
    </source>
</evidence>
<dbReference type="InterPro" id="IPR015590">
    <property type="entry name" value="Aldehyde_DH_dom"/>
</dbReference>
<feature type="domain" description="Aldehyde dehydrogenase" evidence="5">
    <location>
        <begin position="18"/>
        <end position="474"/>
    </location>
</feature>
<dbReference type="Proteomes" id="UP000013968">
    <property type="component" value="Chromosome"/>
</dbReference>
<dbReference type="EMBL" id="CP003410">
    <property type="protein sequence ID" value="AGM07904.1"/>
    <property type="molecule type" value="Genomic_DNA"/>
</dbReference>
<dbReference type="HOGENOM" id="CLU_005391_0_0_11"/>
<dbReference type="Gene3D" id="3.40.605.10">
    <property type="entry name" value="Aldehyde Dehydrogenase, Chain A, domain 1"/>
    <property type="match status" value="1"/>
</dbReference>
<evidence type="ECO:0000313" key="6">
    <source>
        <dbReference type="EMBL" id="AGM07904.1"/>
    </source>
</evidence>
<evidence type="ECO:0000313" key="7">
    <source>
        <dbReference type="Proteomes" id="UP000013968"/>
    </source>
</evidence>
<name>R4SX69_9PSEU</name>
<dbReference type="PATRIC" id="fig|1156913.3.peg.5418"/>
<dbReference type="InterPro" id="IPR029510">
    <property type="entry name" value="Ald_DH_CS_GLU"/>
</dbReference>
<keyword evidence="7" id="KW-1185">Reference proteome</keyword>
<comment type="similarity">
    <text evidence="1 4">Belongs to the aldehyde dehydrogenase family.</text>
</comment>
<evidence type="ECO:0000256" key="2">
    <source>
        <dbReference type="ARBA" id="ARBA00023002"/>
    </source>
</evidence>
<dbReference type="AlphaFoldDB" id="R4SX69"/>
<dbReference type="FunFam" id="3.40.605.10:FF:000007">
    <property type="entry name" value="NAD/NADP-dependent betaine aldehyde dehydrogenase"/>
    <property type="match status" value="1"/>
</dbReference>
<protein>
    <submittedName>
        <fullName evidence="6">Betaine-aldehyde dehydrogenase</fullName>
    </submittedName>
</protein>
<dbReference type="PANTHER" id="PTHR42804">
    <property type="entry name" value="ALDEHYDE DEHYDROGENASE"/>
    <property type="match status" value="1"/>
</dbReference>
<dbReference type="Pfam" id="PF00171">
    <property type="entry name" value="Aldedh"/>
    <property type="match status" value="1"/>
</dbReference>
<dbReference type="PANTHER" id="PTHR42804:SF1">
    <property type="entry name" value="ALDEHYDE DEHYDROGENASE-RELATED"/>
    <property type="match status" value="1"/>
</dbReference>
<keyword evidence="2 4" id="KW-0560">Oxidoreductase</keyword>
<dbReference type="SUPFAM" id="SSF53720">
    <property type="entry name" value="ALDH-like"/>
    <property type="match status" value="1"/>
</dbReference>
<gene>
    <name evidence="6" type="primary">betB</name>
    <name evidence="6" type="ORF">AORI_5321</name>
</gene>
<sequence>MTAGLVRSRTHQWIGGAWTSAATEEELAVVDPSSEQPLATVPDGGAVDVDRAVAAATAAFPLWAAASGEVRRRVLAKFTEGLRDRADDLAAVITAEVGAPVVMARQAQVGLAVAFVESFPEVLDRFVQREQVGNSLVLREPRGVVAAITPWNMPLLLALQKVVPALLAGCTVVLKPSELTPLHAYLLAEVFAEADLPPGVMNLVVGGPAAGAALVSHPLVDMVTFTGSTGVGKEIIRAAADTIKTVQLELGGKSASVVLDDADLGTAVRATVDQMSFNSGQACLAWSRLLVPHDQVADAVELAAATADGYQVGDPRDAATEIGPLVSEPALERVRDHIRRAERAGARLAAGGADPVPGLTRGYYLRPTVFGGVDPRSALAQEEVFGPVLAVVGYDTEDDAVRIANDTRYGLHGAVWSGSTDRAVAVAARLRTGLVDVNGGPFNVLAPFGGYKQSGTGRECGLPGLEAFYETKSVQLPRHLSLPVGPRLRADG</sequence>
<dbReference type="Gene3D" id="3.40.309.10">
    <property type="entry name" value="Aldehyde Dehydrogenase, Chain A, domain 2"/>
    <property type="match status" value="1"/>
</dbReference>
<accession>R4SX69</accession>
<dbReference type="InterPro" id="IPR016161">
    <property type="entry name" value="Ald_DH/histidinol_DH"/>
</dbReference>
<dbReference type="RefSeq" id="WP_016335645.1">
    <property type="nucleotide sequence ID" value="NC_021252.1"/>
</dbReference>
<dbReference type="CDD" id="cd07138">
    <property type="entry name" value="ALDH_CddD_SSP0762"/>
    <property type="match status" value="1"/>
</dbReference>
<dbReference type="PROSITE" id="PS00687">
    <property type="entry name" value="ALDEHYDE_DEHYDR_GLU"/>
    <property type="match status" value="1"/>
</dbReference>
<evidence type="ECO:0000256" key="4">
    <source>
        <dbReference type="RuleBase" id="RU003345"/>
    </source>
</evidence>